<keyword evidence="2" id="KW-1185">Reference proteome</keyword>
<reference evidence="1 2" key="1">
    <citation type="submission" date="2016-07" db="EMBL/GenBank/DDBJ databases">
        <title>Pervasive Adenine N6-methylation of Active Genes in Fungi.</title>
        <authorList>
            <consortium name="DOE Joint Genome Institute"/>
            <person name="Mondo S.J."/>
            <person name="Dannebaum R.O."/>
            <person name="Kuo R.C."/>
            <person name="Labutti K."/>
            <person name="Haridas S."/>
            <person name="Kuo A."/>
            <person name="Salamov A."/>
            <person name="Ahrendt S.R."/>
            <person name="Lipzen A."/>
            <person name="Sullivan W."/>
            <person name="Andreopoulos W.B."/>
            <person name="Clum A."/>
            <person name="Lindquist E."/>
            <person name="Daum C."/>
            <person name="Ramamoorthy G.K."/>
            <person name="Gryganskyi A."/>
            <person name="Culley D."/>
            <person name="Magnuson J.K."/>
            <person name="James T.Y."/>
            <person name="O'Malley M.A."/>
            <person name="Stajich J.E."/>
            <person name="Spatafora J.W."/>
            <person name="Visel A."/>
            <person name="Grigoriev I.V."/>
        </authorList>
    </citation>
    <scope>NUCLEOTIDE SEQUENCE [LARGE SCALE GENOMIC DNA]</scope>
    <source>
        <strain evidence="1 2">NRRL 3116</strain>
    </source>
</reference>
<accession>A0A1Y2G6R0</accession>
<dbReference type="Proteomes" id="UP000193648">
    <property type="component" value="Unassembled WGS sequence"/>
</dbReference>
<name>A0A1Y2G6R0_9FUNG</name>
<comment type="caution">
    <text evidence="1">The sequence shown here is derived from an EMBL/GenBank/DDBJ whole genome shotgun (WGS) entry which is preliminary data.</text>
</comment>
<evidence type="ECO:0000313" key="1">
    <source>
        <dbReference type="EMBL" id="ORY98429.1"/>
    </source>
</evidence>
<dbReference type="GeneID" id="33572581"/>
<organism evidence="1 2">
    <name type="scientific">Lobosporangium transversale</name>
    <dbReference type="NCBI Taxonomy" id="64571"/>
    <lineage>
        <taxon>Eukaryota</taxon>
        <taxon>Fungi</taxon>
        <taxon>Fungi incertae sedis</taxon>
        <taxon>Mucoromycota</taxon>
        <taxon>Mortierellomycotina</taxon>
        <taxon>Mortierellomycetes</taxon>
        <taxon>Mortierellales</taxon>
        <taxon>Mortierellaceae</taxon>
        <taxon>Lobosporangium</taxon>
    </lineage>
</organism>
<evidence type="ECO:0000313" key="2">
    <source>
        <dbReference type="Proteomes" id="UP000193648"/>
    </source>
</evidence>
<dbReference type="EMBL" id="MCFF01000069">
    <property type="protein sequence ID" value="ORY98429.1"/>
    <property type="molecule type" value="Genomic_DNA"/>
</dbReference>
<dbReference type="AlphaFoldDB" id="A0A1Y2G6R0"/>
<gene>
    <name evidence="1" type="ORF">BCR41DRAFT_426528</name>
</gene>
<dbReference type="InParanoid" id="A0A1Y2G6R0"/>
<sequence>MPFLIDPNGNRIEPSWSAFYLDKLLDVTTEIPQICSCNCDSNSDSNSLDQPFNQSLTTYQNAQTELIKPELEQIKALLRKVKVKSDQMMHLQSEMLRMQATMIKMQLEPKDEKMDELQCYGRPKRKTMKCLNCN</sequence>
<dbReference type="RefSeq" id="XP_021875800.1">
    <property type="nucleotide sequence ID" value="XM_022030740.1"/>
</dbReference>
<proteinExistence type="predicted"/>
<protein>
    <submittedName>
        <fullName evidence="1">Uncharacterized protein</fullName>
    </submittedName>
</protein>